<evidence type="ECO:0000313" key="3">
    <source>
        <dbReference type="Proteomes" id="UP001234343"/>
    </source>
</evidence>
<protein>
    <recommendedName>
        <fullName evidence="4">SMODS and SLOG-associating 2TM effector domain-containing protein</fullName>
    </recommendedName>
</protein>
<keyword evidence="1" id="KW-0472">Membrane</keyword>
<accession>A0ABT7SZX8</accession>
<feature type="transmembrane region" description="Helical" evidence="1">
    <location>
        <begin position="433"/>
        <end position="452"/>
    </location>
</feature>
<dbReference type="RefSeq" id="WP_289365497.1">
    <property type="nucleotide sequence ID" value="NZ_JAUCBP010000007.1"/>
</dbReference>
<feature type="transmembrane region" description="Helical" evidence="1">
    <location>
        <begin position="571"/>
        <end position="592"/>
    </location>
</feature>
<proteinExistence type="predicted"/>
<reference evidence="2 3" key="1">
    <citation type="submission" date="2023-06" db="EMBL/GenBank/DDBJ databases">
        <title>Alteromonas sp. ASW11-36 isolated from intertidal sand.</title>
        <authorList>
            <person name="Li Y."/>
        </authorList>
    </citation>
    <scope>NUCLEOTIDE SEQUENCE [LARGE SCALE GENOMIC DNA]</scope>
    <source>
        <strain evidence="2 3">ASW11-36</strain>
    </source>
</reference>
<keyword evidence="1" id="KW-1133">Transmembrane helix</keyword>
<gene>
    <name evidence="2" type="ORF">QTP81_10985</name>
</gene>
<feature type="transmembrane region" description="Helical" evidence="1">
    <location>
        <begin position="612"/>
        <end position="630"/>
    </location>
</feature>
<dbReference type="Proteomes" id="UP001234343">
    <property type="component" value="Unassembled WGS sequence"/>
</dbReference>
<keyword evidence="1" id="KW-0812">Transmembrane</keyword>
<organism evidence="2 3">
    <name type="scientific">Alteromonas arenosi</name>
    <dbReference type="NCBI Taxonomy" id="3055817"/>
    <lineage>
        <taxon>Bacteria</taxon>
        <taxon>Pseudomonadati</taxon>
        <taxon>Pseudomonadota</taxon>
        <taxon>Gammaproteobacteria</taxon>
        <taxon>Alteromonadales</taxon>
        <taxon>Alteromonadaceae</taxon>
        <taxon>Alteromonas/Salinimonas group</taxon>
        <taxon>Alteromonas</taxon>
    </lineage>
</organism>
<evidence type="ECO:0000256" key="1">
    <source>
        <dbReference type="SAM" id="Phobius"/>
    </source>
</evidence>
<keyword evidence="3" id="KW-1185">Reference proteome</keyword>
<comment type="caution">
    <text evidence="2">The sequence shown here is derived from an EMBL/GenBank/DDBJ whole genome shotgun (WGS) entry which is preliminary data.</text>
</comment>
<sequence>MAAPLDKETASIYQQAVADPRTPLCLRIGIAGSRKLSSQGQSQAEETLTQILSSITDVLQDFTGNHQTAKRLYQTEAGALPILRLTSSLAIGADRLITHPPMLAAIEEKALVEMAAVLPFIPEDCKLGYRDDSRDEATNEAEWSEFETILQRINNQAVARVLAIDGDVKTPESRDRAYYRCSEYLAENIDLLIIVTEGAPKPQAVTHLAGSAATIKQARDLGRPVIHIIVDPHEDVELVIYPPRNIVGQPKHTEWSESIAVELMEQLVLFKGVIQQSSSYTANLHDTSEERRHNLILNEFEHHITDRKFLSTDESRDTDFNYSGPIYTPVSWSEKLRGFKAFDWFKKLASRKNVHVHTTSQAVERARTVFNHKQSPSATRLTHQIYAYFLRADALAIRYAAIHRSTYLLIYLFAAAALITAAIAITFQDYDGLVAALIGAEATFLILIYWLYKQDHHNHRRWLQNRCLAEAIRPNIYLNPLGRCFSFMQARSSGEFLYREVLGHQESGAQWVCIQAELINRYVGFERCIYSQSTLHQSYSFITDRWLTGQIQYHQSNASVMQSIGERLSKATHALFFLTASALLLKAGLYIAEHYFDLPVKDTPVSYYLYKFSSLFTAAFPILGTAIFAIRNHSELDISEQRSRTMLAVLNSVLHNFNVNAASVFQQPNDDKLNKTTSVVFDPDIQRLSEVSIDEVSDWLEIYEVKESEPG</sequence>
<evidence type="ECO:0008006" key="4">
    <source>
        <dbReference type="Google" id="ProtNLM"/>
    </source>
</evidence>
<name>A0ABT7SZX8_9ALTE</name>
<dbReference type="EMBL" id="JAUCBP010000007">
    <property type="protein sequence ID" value="MDM7861122.1"/>
    <property type="molecule type" value="Genomic_DNA"/>
</dbReference>
<feature type="transmembrane region" description="Helical" evidence="1">
    <location>
        <begin position="408"/>
        <end position="427"/>
    </location>
</feature>
<evidence type="ECO:0000313" key="2">
    <source>
        <dbReference type="EMBL" id="MDM7861122.1"/>
    </source>
</evidence>